<evidence type="ECO:0000256" key="4">
    <source>
        <dbReference type="ARBA" id="ARBA00022485"/>
    </source>
</evidence>
<dbReference type="InterPro" id="IPR025895">
    <property type="entry name" value="LAM_C_dom"/>
</dbReference>
<dbReference type="NCBIfam" id="TIGR00238">
    <property type="entry name" value="KamA family radical SAM protein"/>
    <property type="match status" value="1"/>
</dbReference>
<dbReference type="InterPro" id="IPR007197">
    <property type="entry name" value="rSAM"/>
</dbReference>
<dbReference type="Gene3D" id="3.20.20.70">
    <property type="entry name" value="Aldolase class I"/>
    <property type="match status" value="1"/>
</dbReference>
<dbReference type="RefSeq" id="WP_092058448.1">
    <property type="nucleotide sequence ID" value="NZ_FOJJ01000040.1"/>
</dbReference>
<dbReference type="PANTHER" id="PTHR30538:SF1">
    <property type="entry name" value="L-LYSINE 2,3-AMINOMUTASE"/>
    <property type="match status" value="1"/>
</dbReference>
<proteinExistence type="inferred from homology"/>
<dbReference type="Pfam" id="PF04055">
    <property type="entry name" value="Radical_SAM"/>
    <property type="match status" value="1"/>
</dbReference>
<evidence type="ECO:0000313" key="14">
    <source>
        <dbReference type="EMBL" id="TRO80257.1"/>
    </source>
</evidence>
<dbReference type="SFLD" id="SFLDG01070">
    <property type="entry name" value="PLP-dependent"/>
    <property type="match status" value="1"/>
</dbReference>
<dbReference type="InterPro" id="IPR013785">
    <property type="entry name" value="Aldolase_TIM"/>
</dbReference>
<evidence type="ECO:0000256" key="7">
    <source>
        <dbReference type="ARBA" id="ARBA00022898"/>
    </source>
</evidence>
<dbReference type="Proteomes" id="UP000317155">
    <property type="component" value="Unassembled WGS sequence"/>
</dbReference>
<evidence type="ECO:0000256" key="8">
    <source>
        <dbReference type="ARBA" id="ARBA00023004"/>
    </source>
</evidence>
<dbReference type="OrthoDB" id="9768064at2"/>
<dbReference type="Pfam" id="PF12544">
    <property type="entry name" value="LAM_C"/>
    <property type="match status" value="1"/>
</dbReference>
<dbReference type="InterPro" id="IPR003739">
    <property type="entry name" value="Lys_aminomutase/Glu_NH3_mut"/>
</dbReference>
<dbReference type="GO" id="GO:0016853">
    <property type="term" value="F:isomerase activity"/>
    <property type="evidence" value="ECO:0007669"/>
    <property type="project" value="UniProtKB-KW"/>
</dbReference>
<dbReference type="AlphaFoldDB" id="A0A550JAN0"/>
<feature type="binding site" evidence="11">
    <location>
        <position position="107"/>
    </location>
    <ligand>
        <name>[4Fe-4S] cluster</name>
        <dbReference type="ChEBI" id="CHEBI:49883"/>
        <note>4Fe-4S-S-AdoMet</note>
    </ligand>
</feature>
<keyword evidence="8" id="KW-0408">Iron</keyword>
<dbReference type="SUPFAM" id="SSF102114">
    <property type="entry name" value="Radical SAM enzymes"/>
    <property type="match status" value="1"/>
</dbReference>
<keyword evidence="4 11" id="KW-0004">4Fe-4S</keyword>
<keyword evidence="5" id="KW-0949">S-adenosyl-L-methionine</keyword>
<keyword evidence="15" id="KW-1185">Reference proteome</keyword>
<name>A0A550JAN0_9BACT</name>
<comment type="cofactor">
    <cofactor evidence="2">
        <name>[4Fe-4S] cluster</name>
        <dbReference type="ChEBI" id="CHEBI:49883"/>
    </cofactor>
</comment>
<dbReference type="GO" id="GO:0046872">
    <property type="term" value="F:metal ion binding"/>
    <property type="evidence" value="ECO:0007669"/>
    <property type="project" value="UniProtKB-KW"/>
</dbReference>
<evidence type="ECO:0000313" key="15">
    <source>
        <dbReference type="Proteomes" id="UP000317155"/>
    </source>
</evidence>
<dbReference type="GO" id="GO:0051539">
    <property type="term" value="F:4 iron, 4 sulfur cluster binding"/>
    <property type="evidence" value="ECO:0007669"/>
    <property type="project" value="UniProtKB-KW"/>
</dbReference>
<evidence type="ECO:0000256" key="12">
    <source>
        <dbReference type="PIRSR" id="PIRSR603739-50"/>
    </source>
</evidence>
<sequence length="347" mass="38919">MEDWQKNLAQSLTTPEQLAAHFPVDVATLALVVERYPMRITPHYFRLIRAVGDPIWRQCVPDPRELDDLDQPEDPLAEESLSPVPHLVHRYPDRALFLVSGTCAGYCRFCTRKRKVGCATMRVTMGDVRAGLDYIARTPQIRDVILSGGDPLLMSDLLLKEILDGLSRIPHLDLVRIGSRVPVMLPERITERLCALLRCCCPLYLNTHFNHPREITPEAAEACARLADAGVQLGNQTVLLKGVNDDPEVLRELFRGLLKIRVRPYYLHHMDLTRGTGHFRTAIADGVAILESLRGTLSGLAIPQYVIDLPGGKGKVPVCPDYVQRMGDEVWVRTPEGGRIRFPEVRG</sequence>
<dbReference type="SFLD" id="SFLDS00029">
    <property type="entry name" value="Radical_SAM"/>
    <property type="match status" value="1"/>
</dbReference>
<organism evidence="14 15">
    <name type="scientific">Trichloromonas acetexigens</name>
    <dbReference type="NCBI Taxonomy" id="38815"/>
    <lineage>
        <taxon>Bacteria</taxon>
        <taxon>Pseudomonadati</taxon>
        <taxon>Thermodesulfobacteriota</taxon>
        <taxon>Desulfuromonadia</taxon>
        <taxon>Desulfuromonadales</taxon>
        <taxon>Trichloromonadaceae</taxon>
        <taxon>Trichloromonas</taxon>
    </lineage>
</organism>
<comment type="similarity">
    <text evidence="3">Belongs to the radical SAM superfamily. KamA family.</text>
</comment>
<evidence type="ECO:0000256" key="9">
    <source>
        <dbReference type="ARBA" id="ARBA00023014"/>
    </source>
</evidence>
<dbReference type="InterPro" id="IPR058240">
    <property type="entry name" value="rSAM_sf"/>
</dbReference>
<reference evidence="14 15" key="1">
    <citation type="submission" date="2019-07" db="EMBL/GenBank/DDBJ databases">
        <title>Insights of Desulfuromonas acetexigens electromicrobiology.</title>
        <authorList>
            <person name="Katuri K."/>
            <person name="Sapireddy V."/>
            <person name="Shaw D.R."/>
            <person name="Saikaly P."/>
        </authorList>
    </citation>
    <scope>NUCLEOTIDE SEQUENCE [LARGE SCALE GENOMIC DNA]</scope>
    <source>
        <strain evidence="14 15">2873</strain>
    </source>
</reference>
<comment type="cofactor">
    <cofactor evidence="1 12">
        <name>pyridoxal 5'-phosphate</name>
        <dbReference type="ChEBI" id="CHEBI:597326"/>
    </cofactor>
</comment>
<dbReference type="PROSITE" id="PS51918">
    <property type="entry name" value="RADICAL_SAM"/>
    <property type="match status" value="1"/>
</dbReference>
<dbReference type="PIRSF" id="PIRSF004911">
    <property type="entry name" value="DUF160"/>
    <property type="match status" value="1"/>
</dbReference>
<feature type="modified residue" description="N6-(pyridoxal phosphate)lysine" evidence="12">
    <location>
        <position position="315"/>
    </location>
</feature>
<dbReference type="CDD" id="cd01335">
    <property type="entry name" value="Radical_SAM"/>
    <property type="match status" value="1"/>
</dbReference>
<dbReference type="PANTHER" id="PTHR30538">
    <property type="entry name" value="LYSINE 2,3-AMINOMUTASE-RELATED"/>
    <property type="match status" value="1"/>
</dbReference>
<evidence type="ECO:0000256" key="10">
    <source>
        <dbReference type="ARBA" id="ARBA00023235"/>
    </source>
</evidence>
<evidence type="ECO:0000256" key="5">
    <source>
        <dbReference type="ARBA" id="ARBA00022691"/>
    </source>
</evidence>
<evidence type="ECO:0000256" key="2">
    <source>
        <dbReference type="ARBA" id="ARBA00001966"/>
    </source>
</evidence>
<dbReference type="EMBL" id="VJVV01000008">
    <property type="protein sequence ID" value="TRO80257.1"/>
    <property type="molecule type" value="Genomic_DNA"/>
</dbReference>
<evidence type="ECO:0000256" key="6">
    <source>
        <dbReference type="ARBA" id="ARBA00022723"/>
    </source>
</evidence>
<evidence type="ECO:0000256" key="11">
    <source>
        <dbReference type="PIRSR" id="PIRSR004911-1"/>
    </source>
</evidence>
<feature type="binding site" evidence="11">
    <location>
        <position position="110"/>
    </location>
    <ligand>
        <name>[4Fe-4S] cluster</name>
        <dbReference type="ChEBI" id="CHEBI:49883"/>
        <note>4Fe-4S-S-AdoMet</note>
    </ligand>
</feature>
<evidence type="ECO:0000259" key="13">
    <source>
        <dbReference type="PROSITE" id="PS51918"/>
    </source>
</evidence>
<gene>
    <name evidence="14" type="ORF">FL622_11520</name>
</gene>
<keyword evidence="7 12" id="KW-0663">Pyridoxal phosphate</keyword>
<feature type="binding site" evidence="11">
    <location>
        <position position="103"/>
    </location>
    <ligand>
        <name>[4Fe-4S] cluster</name>
        <dbReference type="ChEBI" id="CHEBI:49883"/>
        <note>4Fe-4S-S-AdoMet</note>
    </ligand>
</feature>
<keyword evidence="9 11" id="KW-0411">Iron-sulfur</keyword>
<comment type="caution">
    <text evidence="14">The sequence shown here is derived from an EMBL/GenBank/DDBJ whole genome shotgun (WGS) entry which is preliminary data.</text>
</comment>
<keyword evidence="6 11" id="KW-0479">Metal-binding</keyword>
<evidence type="ECO:0000256" key="1">
    <source>
        <dbReference type="ARBA" id="ARBA00001933"/>
    </source>
</evidence>
<evidence type="ECO:0000256" key="3">
    <source>
        <dbReference type="ARBA" id="ARBA00008703"/>
    </source>
</evidence>
<protein>
    <submittedName>
        <fullName evidence="14">KamA family radical SAM protein</fullName>
    </submittedName>
</protein>
<accession>A0A550JAN0</accession>
<keyword evidence="10" id="KW-0413">Isomerase</keyword>
<feature type="domain" description="Radical SAM core" evidence="13">
    <location>
        <begin position="89"/>
        <end position="313"/>
    </location>
</feature>